<evidence type="ECO:0000256" key="1">
    <source>
        <dbReference type="SAM" id="Phobius"/>
    </source>
</evidence>
<feature type="transmembrane region" description="Helical" evidence="1">
    <location>
        <begin position="107"/>
        <end position="127"/>
    </location>
</feature>
<keyword evidence="3" id="KW-1185">Reference proteome</keyword>
<keyword evidence="1" id="KW-0472">Membrane</keyword>
<feature type="transmembrane region" description="Helical" evidence="1">
    <location>
        <begin position="41"/>
        <end position="62"/>
    </location>
</feature>
<accession>A0ABR6V486</accession>
<proteinExistence type="predicted"/>
<keyword evidence="1" id="KW-1133">Transmembrane helix</keyword>
<name>A0ABR6V486_9PSED</name>
<protein>
    <submittedName>
        <fullName evidence="2">Uncharacterized protein</fullName>
    </submittedName>
</protein>
<dbReference type="Proteomes" id="UP000628086">
    <property type="component" value="Unassembled WGS sequence"/>
</dbReference>
<dbReference type="RefSeq" id="WP_023382252.1">
    <property type="nucleotide sequence ID" value="NZ_JABWRR010000007.1"/>
</dbReference>
<feature type="transmembrane region" description="Helical" evidence="1">
    <location>
        <begin position="69"/>
        <end position="87"/>
    </location>
</feature>
<keyword evidence="1" id="KW-0812">Transmembrane</keyword>
<gene>
    <name evidence="2" type="ORF">HU747_06880</name>
</gene>
<sequence>MPAFYLTLSLALYLLCLAFDGALMGADRHMPALQMLLYGPWGVPFGLFQWFANPLLALAFLSHRRFRRLALGLGLGALYLAASSFGIERLPDNISYEFHERTGFGAGFYLWLAAIVVFCAGQAWQCWKARSRDDVPGWNWLDVALIAALGVTFYAATQMPSLRFEPGKVLMPPEQPRAF</sequence>
<evidence type="ECO:0000313" key="2">
    <source>
        <dbReference type="EMBL" id="MBC3475320.1"/>
    </source>
</evidence>
<feature type="transmembrane region" description="Helical" evidence="1">
    <location>
        <begin position="139"/>
        <end position="156"/>
    </location>
</feature>
<evidence type="ECO:0000313" key="3">
    <source>
        <dbReference type="Proteomes" id="UP000628086"/>
    </source>
</evidence>
<dbReference type="EMBL" id="JABWRS010000004">
    <property type="protein sequence ID" value="MBC3475320.1"/>
    <property type="molecule type" value="Genomic_DNA"/>
</dbReference>
<reference evidence="2 3" key="1">
    <citation type="journal article" date="2020" name="Microorganisms">
        <title>Reliable Identification of Environmental Pseudomonas Isolates Using the rpoD Gene.</title>
        <authorList>
            <consortium name="The Broad Institute Genome Sequencing Platform"/>
            <person name="Girard L."/>
            <person name="Lood C."/>
            <person name="Rokni-Zadeh H."/>
            <person name="van Noort V."/>
            <person name="Lavigne R."/>
            <person name="De Mot R."/>
        </authorList>
    </citation>
    <scope>NUCLEOTIDE SEQUENCE [LARGE SCALE GENOMIC DNA]</scope>
    <source>
        <strain evidence="2 3">RW7P2</strain>
    </source>
</reference>
<organism evidence="2 3">
    <name type="scientific">Pseudomonas taiwanensis</name>
    <dbReference type="NCBI Taxonomy" id="470150"/>
    <lineage>
        <taxon>Bacteria</taxon>
        <taxon>Pseudomonadati</taxon>
        <taxon>Pseudomonadota</taxon>
        <taxon>Gammaproteobacteria</taxon>
        <taxon>Pseudomonadales</taxon>
        <taxon>Pseudomonadaceae</taxon>
        <taxon>Pseudomonas</taxon>
    </lineage>
</organism>
<comment type="caution">
    <text evidence="2">The sequence shown here is derived from an EMBL/GenBank/DDBJ whole genome shotgun (WGS) entry which is preliminary data.</text>
</comment>